<proteinExistence type="predicted"/>
<protein>
    <submittedName>
        <fullName evidence="2">Uncharacterized protein</fullName>
    </submittedName>
</protein>
<evidence type="ECO:0000256" key="1">
    <source>
        <dbReference type="SAM" id="MobiDB-lite"/>
    </source>
</evidence>
<organism evidence="2 3">
    <name type="scientific">Sanguibacter antarcticus</name>
    <dbReference type="NCBI Taxonomy" id="372484"/>
    <lineage>
        <taxon>Bacteria</taxon>
        <taxon>Bacillati</taxon>
        <taxon>Actinomycetota</taxon>
        <taxon>Actinomycetes</taxon>
        <taxon>Micrococcales</taxon>
        <taxon>Sanguibacteraceae</taxon>
        <taxon>Sanguibacter</taxon>
    </lineage>
</organism>
<feature type="compositionally biased region" description="Low complexity" evidence="1">
    <location>
        <begin position="68"/>
        <end position="81"/>
    </location>
</feature>
<dbReference type="RefSeq" id="WP_098455278.1">
    <property type="nucleotide sequence ID" value="NZ_PDJG01000001.1"/>
</dbReference>
<feature type="region of interest" description="Disordered" evidence="1">
    <location>
        <begin position="186"/>
        <end position="226"/>
    </location>
</feature>
<dbReference type="EMBL" id="PDJG01000001">
    <property type="protein sequence ID" value="PFG34207.1"/>
    <property type="molecule type" value="Genomic_DNA"/>
</dbReference>
<comment type="caution">
    <text evidence="2">The sequence shown here is derived from an EMBL/GenBank/DDBJ whole genome shotgun (WGS) entry which is preliminary data.</text>
</comment>
<dbReference type="Proteomes" id="UP000225548">
    <property type="component" value="Unassembled WGS sequence"/>
</dbReference>
<dbReference type="OrthoDB" id="262508at2"/>
<evidence type="ECO:0000313" key="3">
    <source>
        <dbReference type="Proteomes" id="UP000225548"/>
    </source>
</evidence>
<name>A0A2A9E582_9MICO</name>
<gene>
    <name evidence="2" type="ORF">ATL42_2112</name>
</gene>
<dbReference type="Pfam" id="PF18944">
    <property type="entry name" value="DUF5691"/>
    <property type="match status" value="1"/>
</dbReference>
<dbReference type="InterPro" id="IPR043746">
    <property type="entry name" value="DUF5691"/>
</dbReference>
<feature type="compositionally biased region" description="Low complexity" evidence="1">
    <location>
        <begin position="190"/>
        <end position="213"/>
    </location>
</feature>
<accession>A0A2A9E582</accession>
<dbReference type="AlphaFoldDB" id="A0A2A9E582"/>
<feature type="region of interest" description="Disordered" evidence="1">
    <location>
        <begin position="68"/>
        <end position="108"/>
    </location>
</feature>
<evidence type="ECO:0000313" key="2">
    <source>
        <dbReference type="EMBL" id="PFG34207.1"/>
    </source>
</evidence>
<reference evidence="2 3" key="1">
    <citation type="submission" date="2017-10" db="EMBL/GenBank/DDBJ databases">
        <title>Sequencing the genomes of 1000 actinobacteria strains.</title>
        <authorList>
            <person name="Klenk H.-P."/>
        </authorList>
    </citation>
    <scope>NUCLEOTIDE SEQUENCE [LARGE SCALE GENOMIC DNA]</scope>
    <source>
        <strain evidence="2 3">DSM 18966</strain>
    </source>
</reference>
<sequence>MTVDLDDTLDPWDGLVTAALLGAARRPVDPSALPGIVGAAGARLPETDPAARLLDAAALMTAARRAALTPSRLPAPTTEDTTGADDATDVRRRRPASISPDDVAPPVSRAAARRLDDLLSGSRRDADALLVHWLRTAAQRGLRAPADRLPALLDWAARTTTPADLLPVLGERGRWLATHQKRWRRTLTVDDGPGTDSTDSTDATDGADLSTDAPVQAPSDQTWTHGTPHERQVWFRALRRAAPESARTALLALDWNRQDGETRLALVVALSQGLCLADEEVLDRALADRRKDVRAAAARLLVQIPDGRFQTQAAARALACIRVEHPPRPSLVARRPAPRIVVTLPDADDPTPWPAGMLETPRGTGARAWLLRHLVEAAPVRLWSQHTGLTPDALVALPVADDLSEEVHLGWAQAAVRDGDQTWARALAPTTFGSLYIDLLRLLPLEERVAHVVATLVADTVDGPSGRPAKAGSDEPTTGRRLIDASSALASVAGPWPAEMTAAVVRWLATSPAHGWDHGAITRQAARDLPDDAATEARVRAAAADVPPDNPRHQTILSLADTLLYRRQMIEELQ</sequence>
<keyword evidence="3" id="KW-1185">Reference proteome</keyword>